<dbReference type="SUPFAM" id="SSF50249">
    <property type="entry name" value="Nucleic acid-binding proteins"/>
    <property type="match status" value="1"/>
</dbReference>
<dbReference type="InterPro" id="IPR012340">
    <property type="entry name" value="NA-bd_OB-fold"/>
</dbReference>
<reference evidence="4" key="1">
    <citation type="submission" date="2020-04" db="EMBL/GenBank/DDBJ databases">
        <title>Deep metagenomics examines the oral microbiome during advanced dental caries in children, revealing novel taxa and co-occurrences with host molecules.</title>
        <authorList>
            <person name="Baker J.L."/>
            <person name="Morton J.T."/>
            <person name="Dinis M."/>
            <person name="Alvarez R."/>
            <person name="Tran N.C."/>
            <person name="Knight R."/>
            <person name="Edlund A."/>
        </authorList>
    </citation>
    <scope>NUCLEOTIDE SEQUENCE</scope>
    <source>
        <strain evidence="4">JCVI_47_bin.3</strain>
    </source>
</reference>
<keyword evidence="2" id="KW-0030">Aminoacyl-tRNA synthetase</keyword>
<dbReference type="EMBL" id="JABZXS010000073">
    <property type="protein sequence ID" value="MBF1673674.1"/>
    <property type="molecule type" value="Genomic_DNA"/>
</dbReference>
<dbReference type="CDD" id="cd04317">
    <property type="entry name" value="EcAspRS_like_N"/>
    <property type="match status" value="1"/>
</dbReference>
<keyword evidence="2" id="KW-0436">Ligase</keyword>
<dbReference type="Proteomes" id="UP000785653">
    <property type="component" value="Unassembled WGS sequence"/>
</dbReference>
<accession>A0A930Q886</accession>
<comment type="caution">
    <text evidence="4">The sequence shown here is derived from an EMBL/GenBank/DDBJ whole genome shotgun (WGS) entry which is preliminary data.</text>
</comment>
<gene>
    <name evidence="4" type="ORF">HXO65_05660</name>
</gene>
<keyword evidence="1" id="KW-0648">Protein biosynthesis</keyword>
<sequence>MLRTHTNGELTAANIGETVTLTGWVARRRDHGGVAFVDLRDREGVTQCVFHNEADFEHLRNEYVLRVTGKVSKRPEGNENPNLATGEIEVEVSTVEVLNTAAPLPFQIDEHVEVGEEARL</sequence>
<protein>
    <submittedName>
        <fullName evidence="4">Asp-tRNA(Asn)/Glu-tRNA(Gln) amidotransferase GatCAB subunit C</fullName>
    </submittedName>
</protein>
<dbReference type="GO" id="GO:0003676">
    <property type="term" value="F:nucleic acid binding"/>
    <property type="evidence" value="ECO:0007669"/>
    <property type="project" value="InterPro"/>
</dbReference>
<dbReference type="GO" id="GO:0006422">
    <property type="term" value="P:aspartyl-tRNA aminoacylation"/>
    <property type="evidence" value="ECO:0007669"/>
    <property type="project" value="TreeGrafter"/>
</dbReference>
<evidence type="ECO:0000256" key="1">
    <source>
        <dbReference type="ARBA" id="ARBA00022917"/>
    </source>
</evidence>
<dbReference type="GO" id="GO:0004815">
    <property type="term" value="F:aspartate-tRNA ligase activity"/>
    <property type="evidence" value="ECO:0007669"/>
    <property type="project" value="TreeGrafter"/>
</dbReference>
<proteinExistence type="predicted"/>
<name>A0A930Q886_9MICC</name>
<evidence type="ECO:0000313" key="4">
    <source>
        <dbReference type="EMBL" id="MBF1673674.1"/>
    </source>
</evidence>
<feature type="non-terminal residue" evidence="4">
    <location>
        <position position="120"/>
    </location>
</feature>
<feature type="domain" description="OB" evidence="3">
    <location>
        <begin position="19"/>
        <end position="98"/>
    </location>
</feature>
<evidence type="ECO:0000313" key="5">
    <source>
        <dbReference type="Proteomes" id="UP000785653"/>
    </source>
</evidence>
<dbReference type="AlphaFoldDB" id="A0A930Q886"/>
<evidence type="ECO:0000256" key="2">
    <source>
        <dbReference type="ARBA" id="ARBA00023146"/>
    </source>
</evidence>
<dbReference type="GO" id="GO:0005524">
    <property type="term" value="F:ATP binding"/>
    <property type="evidence" value="ECO:0007669"/>
    <property type="project" value="UniProtKB-KW"/>
</dbReference>
<dbReference type="InterPro" id="IPR004365">
    <property type="entry name" value="NA-bd_OB_tRNA"/>
</dbReference>
<organism evidence="4 5">
    <name type="scientific">Rothia mucilaginosa</name>
    <dbReference type="NCBI Taxonomy" id="43675"/>
    <lineage>
        <taxon>Bacteria</taxon>
        <taxon>Bacillati</taxon>
        <taxon>Actinomycetota</taxon>
        <taxon>Actinomycetes</taxon>
        <taxon>Micrococcales</taxon>
        <taxon>Micrococcaceae</taxon>
        <taxon>Rothia</taxon>
    </lineage>
</organism>
<dbReference type="Pfam" id="PF01336">
    <property type="entry name" value="tRNA_anti-codon"/>
    <property type="match status" value="1"/>
</dbReference>
<dbReference type="PANTHER" id="PTHR22594:SF5">
    <property type="entry name" value="ASPARTATE--TRNA LIGASE, MITOCHONDRIAL"/>
    <property type="match status" value="1"/>
</dbReference>
<dbReference type="InterPro" id="IPR047089">
    <property type="entry name" value="Asp-tRNA-ligase_1_N"/>
</dbReference>
<dbReference type="PANTHER" id="PTHR22594">
    <property type="entry name" value="ASPARTYL/LYSYL-TRNA SYNTHETASE"/>
    <property type="match status" value="1"/>
</dbReference>
<evidence type="ECO:0000259" key="3">
    <source>
        <dbReference type="Pfam" id="PF01336"/>
    </source>
</evidence>
<dbReference type="Gene3D" id="2.40.50.140">
    <property type="entry name" value="Nucleic acid-binding proteins"/>
    <property type="match status" value="1"/>
</dbReference>